<proteinExistence type="predicted"/>
<dbReference type="GO" id="GO:0006355">
    <property type="term" value="P:regulation of DNA-templated transcription"/>
    <property type="evidence" value="ECO:0007669"/>
    <property type="project" value="InterPro"/>
</dbReference>
<dbReference type="InterPro" id="IPR000551">
    <property type="entry name" value="MerR-type_HTH_dom"/>
</dbReference>
<evidence type="ECO:0000313" key="3">
    <source>
        <dbReference type="Proteomes" id="UP000321083"/>
    </source>
</evidence>
<feature type="non-terminal residue" evidence="2">
    <location>
        <position position="231"/>
    </location>
</feature>
<dbReference type="PROSITE" id="PS50172">
    <property type="entry name" value="BRCT"/>
    <property type="match status" value="1"/>
</dbReference>
<evidence type="ECO:0000313" key="2">
    <source>
        <dbReference type="EMBL" id="TWW08827.1"/>
    </source>
</evidence>
<name>A0A5C6M3H7_9PLAN</name>
<reference evidence="2 3" key="2">
    <citation type="submission" date="2019-08" db="EMBL/GenBank/DDBJ databases">
        <authorList>
            <person name="Henke P."/>
        </authorList>
    </citation>
    <scope>NUCLEOTIDE SEQUENCE [LARGE SCALE GENOMIC DNA]</scope>
    <source>
        <strain evidence="2">Phe10_nw2017</strain>
    </source>
</reference>
<sequence>MEIPRDGIGEAGKIVNLSAATEVVVQRVLSGQVVSFTGTLASMTHKAALELVERAGGRGVQALSQGTTLLVIGEEGWALEDDGRASVKLRQALQLVAEGAGIRIVAESDWLQMLGLDERRDEIRRAHTPAMLSRMLNVPVRLIRRWARLGLLRPVRTVGRLPWFDYREAAGARRLAGLLGEGVSAEVIERSLCELSRVLAGTDRSLAQLNLLVHDDQILLRDERGVLNPRT</sequence>
<dbReference type="Proteomes" id="UP000321083">
    <property type="component" value="Unassembled WGS sequence"/>
</dbReference>
<reference evidence="2 3" key="1">
    <citation type="submission" date="2019-08" db="EMBL/GenBank/DDBJ databases">
        <title>100 year-old enigma solved: identification of Planctomyces bekefii, the type genus and species of the phylum Planctomycetes.</title>
        <authorList>
            <person name="Svetlana D.N."/>
            <person name="Overmann J."/>
        </authorList>
    </citation>
    <scope>NUCLEOTIDE SEQUENCE [LARGE SCALE GENOMIC DNA]</scope>
    <source>
        <strain evidence="2">Phe10_nw2017</strain>
    </source>
</reference>
<evidence type="ECO:0000259" key="1">
    <source>
        <dbReference type="PROSITE" id="PS50172"/>
    </source>
</evidence>
<protein>
    <recommendedName>
        <fullName evidence="1">BRCT domain-containing protein</fullName>
    </recommendedName>
</protein>
<dbReference type="CDD" id="cd17748">
    <property type="entry name" value="BRCT_DNA_ligase_like"/>
    <property type="match status" value="1"/>
</dbReference>
<dbReference type="InterPro" id="IPR036420">
    <property type="entry name" value="BRCT_dom_sf"/>
</dbReference>
<keyword evidence="3" id="KW-1185">Reference proteome</keyword>
<dbReference type="SUPFAM" id="SSF52113">
    <property type="entry name" value="BRCT domain"/>
    <property type="match status" value="1"/>
</dbReference>
<accession>A0A5C6M3H7</accession>
<organism evidence="2 3">
    <name type="scientific">Planctomyces bekefii</name>
    <dbReference type="NCBI Taxonomy" id="1653850"/>
    <lineage>
        <taxon>Bacteria</taxon>
        <taxon>Pseudomonadati</taxon>
        <taxon>Planctomycetota</taxon>
        <taxon>Planctomycetia</taxon>
        <taxon>Planctomycetales</taxon>
        <taxon>Planctomycetaceae</taxon>
        <taxon>Planctomyces</taxon>
    </lineage>
</organism>
<dbReference type="Pfam" id="PF00533">
    <property type="entry name" value="BRCT"/>
    <property type="match status" value="1"/>
</dbReference>
<comment type="caution">
    <text evidence="2">The sequence shown here is derived from an EMBL/GenBank/DDBJ whole genome shotgun (WGS) entry which is preliminary data.</text>
</comment>
<dbReference type="AlphaFoldDB" id="A0A5C6M3H7"/>
<dbReference type="SUPFAM" id="SSF46955">
    <property type="entry name" value="Putative DNA-binding domain"/>
    <property type="match status" value="1"/>
</dbReference>
<dbReference type="Gene3D" id="3.40.50.10190">
    <property type="entry name" value="BRCT domain"/>
    <property type="match status" value="1"/>
</dbReference>
<dbReference type="Gene3D" id="1.10.1660.10">
    <property type="match status" value="1"/>
</dbReference>
<feature type="domain" description="BRCT" evidence="1">
    <location>
        <begin position="24"/>
        <end position="111"/>
    </location>
</feature>
<dbReference type="EMBL" id="SRHE01000489">
    <property type="protein sequence ID" value="TWW08827.1"/>
    <property type="molecule type" value="Genomic_DNA"/>
</dbReference>
<gene>
    <name evidence="2" type="ORF">E3A20_20430</name>
</gene>
<dbReference type="InterPro" id="IPR001357">
    <property type="entry name" value="BRCT_dom"/>
</dbReference>
<dbReference type="GO" id="GO:0003677">
    <property type="term" value="F:DNA binding"/>
    <property type="evidence" value="ECO:0007669"/>
    <property type="project" value="InterPro"/>
</dbReference>
<dbReference type="Pfam" id="PF13411">
    <property type="entry name" value="MerR_1"/>
    <property type="match status" value="1"/>
</dbReference>
<dbReference type="InterPro" id="IPR009061">
    <property type="entry name" value="DNA-bd_dom_put_sf"/>
</dbReference>